<dbReference type="SMART" id="SM00028">
    <property type="entry name" value="TPR"/>
    <property type="match status" value="3"/>
</dbReference>
<reference evidence="4 5" key="1">
    <citation type="submission" date="2019-08" db="EMBL/GenBank/DDBJ databases">
        <title>Genome of Aequorivita antarctica SW49 (type strain).</title>
        <authorList>
            <person name="Bowman J.P."/>
        </authorList>
    </citation>
    <scope>NUCLEOTIDE SEQUENCE [LARGE SCALE GENOMIC DNA]</scope>
    <source>
        <strain evidence="4 5">SW49</strain>
    </source>
</reference>
<evidence type="ECO:0000313" key="5">
    <source>
        <dbReference type="Proteomes" id="UP000321497"/>
    </source>
</evidence>
<comment type="caution">
    <text evidence="4">The sequence shown here is derived from an EMBL/GenBank/DDBJ whole genome shotgun (WGS) entry which is preliminary data.</text>
</comment>
<dbReference type="PROSITE" id="PS50005">
    <property type="entry name" value="TPR"/>
    <property type="match status" value="1"/>
</dbReference>
<accession>A0A5C6Z1F3</accession>
<sequence length="615" mass="71754">MRLSLDYFRKISVISFQLYGGGGYGKFLIGKSIQAFKPLKFLQNILFDRCRNGLLFIVPLNPINFVVNNLKHFKLFSFLMLCGFTQAQTIEECDKIFVEAISEMNQKNHTRSLELLTEVKTMAINNAWQKQLFLAFNNLGANYYLMLDYGEALDNYLEAYKIALKGLDAKYEMSVLNNIAILYSKEQKFEKAEEYFLKAYHIAKKNQDSLKIGLYATNLATVASQKSEIEKADQYIKIAIPLLKNVPPILDQAKITYVHTLILKKDFDEAKRIALQLLTTLNTPELSEHRISLLMNISDIYKYEGNQKLAIDYAMRAGNDSNSNIENKIDVYNQLSELYRTENKSSLAFIYKDSVIWAKDSLNQIKNGRLFENSRVKFELQNYEKELRESQKILKAERNLFYSIIGGIILLILISFWAIWNYSVKLRQRKIISERNYKIAGLEVEKQKKDKILLIQHLREMEVLNLFKQEKLKSEIDSKNRELTSKVVSISTRNELIENIIDSLTNSAEISKNEFLNRRIFELKNHLKKDSQEDNFFTHFERVNPSALKSLKEKHSDLTSNDLRYLSYIYMNLSTKEISSLLNITVVACRKRKERILKKMNLPEYSDLYNYISDI</sequence>
<keyword evidence="3" id="KW-1133">Transmembrane helix</keyword>
<dbReference type="GO" id="GO:0006355">
    <property type="term" value="P:regulation of DNA-templated transcription"/>
    <property type="evidence" value="ECO:0007669"/>
    <property type="project" value="InterPro"/>
</dbReference>
<name>A0A5C6Z1F3_9FLAO</name>
<evidence type="ECO:0000256" key="3">
    <source>
        <dbReference type="SAM" id="Phobius"/>
    </source>
</evidence>
<dbReference type="AlphaFoldDB" id="A0A5C6Z1F3"/>
<evidence type="ECO:0000256" key="1">
    <source>
        <dbReference type="PROSITE-ProRule" id="PRU00339"/>
    </source>
</evidence>
<gene>
    <name evidence="4" type="ORF">ESU54_09110</name>
</gene>
<organism evidence="4 5">
    <name type="scientific">Aequorivita antarctica</name>
    <dbReference type="NCBI Taxonomy" id="153266"/>
    <lineage>
        <taxon>Bacteria</taxon>
        <taxon>Pseudomonadati</taxon>
        <taxon>Bacteroidota</taxon>
        <taxon>Flavobacteriia</taxon>
        <taxon>Flavobacteriales</taxon>
        <taxon>Flavobacteriaceae</taxon>
        <taxon>Aequorivita</taxon>
    </lineage>
</organism>
<keyword evidence="5" id="KW-1185">Reference proteome</keyword>
<dbReference type="Gene3D" id="1.25.40.10">
    <property type="entry name" value="Tetratricopeptide repeat domain"/>
    <property type="match status" value="1"/>
</dbReference>
<keyword evidence="3" id="KW-0472">Membrane</keyword>
<feature type="transmembrane region" description="Helical" evidence="3">
    <location>
        <begin position="400"/>
        <end position="420"/>
    </location>
</feature>
<dbReference type="SUPFAM" id="SSF81901">
    <property type="entry name" value="HCP-like"/>
    <property type="match status" value="1"/>
</dbReference>
<dbReference type="GO" id="GO:0003677">
    <property type="term" value="F:DNA binding"/>
    <property type="evidence" value="ECO:0007669"/>
    <property type="project" value="InterPro"/>
</dbReference>
<feature type="repeat" description="TPR" evidence="1">
    <location>
        <begin position="173"/>
        <end position="206"/>
    </location>
</feature>
<dbReference type="SUPFAM" id="SSF48452">
    <property type="entry name" value="TPR-like"/>
    <property type="match status" value="1"/>
</dbReference>
<dbReference type="InterPro" id="IPR019734">
    <property type="entry name" value="TPR_rpt"/>
</dbReference>
<evidence type="ECO:0000313" key="4">
    <source>
        <dbReference type="EMBL" id="TXD73286.1"/>
    </source>
</evidence>
<dbReference type="SUPFAM" id="SSF46894">
    <property type="entry name" value="C-terminal effector domain of the bipartite response regulators"/>
    <property type="match status" value="1"/>
</dbReference>
<protein>
    <submittedName>
        <fullName evidence="4">Tetratricopeptide repeat protein</fullName>
    </submittedName>
</protein>
<keyword evidence="3" id="KW-0812">Transmembrane</keyword>
<evidence type="ECO:0000256" key="2">
    <source>
        <dbReference type="SAM" id="Coils"/>
    </source>
</evidence>
<dbReference type="Proteomes" id="UP000321497">
    <property type="component" value="Unassembled WGS sequence"/>
</dbReference>
<keyword evidence="2" id="KW-0175">Coiled coil</keyword>
<proteinExistence type="predicted"/>
<dbReference type="RefSeq" id="WP_146848106.1">
    <property type="nucleotide sequence ID" value="NZ_VORT01000005.1"/>
</dbReference>
<dbReference type="InterPro" id="IPR036388">
    <property type="entry name" value="WH-like_DNA-bd_sf"/>
</dbReference>
<dbReference type="InterPro" id="IPR016032">
    <property type="entry name" value="Sig_transdc_resp-reg_C-effctor"/>
</dbReference>
<feature type="coiled-coil region" evidence="2">
    <location>
        <begin position="373"/>
        <end position="400"/>
    </location>
</feature>
<keyword evidence="1" id="KW-0802">TPR repeat</keyword>
<dbReference type="InterPro" id="IPR011990">
    <property type="entry name" value="TPR-like_helical_dom_sf"/>
</dbReference>
<dbReference type="Gene3D" id="1.10.10.10">
    <property type="entry name" value="Winged helix-like DNA-binding domain superfamily/Winged helix DNA-binding domain"/>
    <property type="match status" value="1"/>
</dbReference>
<dbReference type="EMBL" id="VORT01000005">
    <property type="protein sequence ID" value="TXD73286.1"/>
    <property type="molecule type" value="Genomic_DNA"/>
</dbReference>